<dbReference type="GO" id="GO:0009395">
    <property type="term" value="P:phospholipid catabolic process"/>
    <property type="evidence" value="ECO:0007669"/>
    <property type="project" value="TreeGrafter"/>
</dbReference>
<evidence type="ECO:0000313" key="3">
    <source>
        <dbReference type="EMBL" id="KAH9825618.1"/>
    </source>
</evidence>
<comment type="caution">
    <text evidence="3">The sequence shown here is derived from an EMBL/GenBank/DDBJ whole genome shotgun (WGS) entry which is preliminary data.</text>
</comment>
<evidence type="ECO:0000256" key="1">
    <source>
        <dbReference type="ARBA" id="ARBA00022801"/>
    </source>
</evidence>
<dbReference type="Gene3D" id="3.40.720.10">
    <property type="entry name" value="Alkaline Phosphatase, subunit A"/>
    <property type="match status" value="1"/>
</dbReference>
<dbReference type="GO" id="GO:0016788">
    <property type="term" value="F:hydrolase activity, acting on ester bonds"/>
    <property type="evidence" value="ECO:0007669"/>
    <property type="project" value="InterPro"/>
</dbReference>
<evidence type="ECO:0000313" key="4">
    <source>
        <dbReference type="Proteomes" id="UP001138500"/>
    </source>
</evidence>
<reference evidence="3 4" key="2">
    <citation type="journal article" date="2021" name="Curr. Genet.">
        <title>Genetic response to nitrogen starvation in the aggressive Eucalyptus foliar pathogen Teratosphaeria destructans.</title>
        <authorList>
            <person name="Havenga M."/>
            <person name="Wingfield B.D."/>
            <person name="Wingfield M.J."/>
            <person name="Dreyer L.L."/>
            <person name="Roets F."/>
            <person name="Aylward J."/>
        </authorList>
    </citation>
    <scope>NUCLEOTIDE SEQUENCE [LARGE SCALE GENOMIC DNA]</scope>
    <source>
        <strain evidence="3">CMW44962</strain>
    </source>
</reference>
<feature type="region of interest" description="Disordered" evidence="2">
    <location>
        <begin position="1"/>
        <end position="20"/>
    </location>
</feature>
<sequence>MNVSPSLVSWSRAKPGGSLEGSLKDSHTMAAFALGMLVASAAAAAVKSLEPDAFTATATKSVYAAQATAATYEHNSSYVPGRVFDRFITIWMENTDYSKAAEDPNLAWLAQKGITLENYFGVTHPSEPNYCASHGGDNFGMDNDAFNQIDSKIATVTDLLEDRGISWGSYQEDMPYTGYEGYSWVNTKTGANDYVRKHNPPVLYDVNTSPRRLSYQKNTTLFYEDLAAKRHPQWMFITPNMTDDGHDTSVTVAGAWMRNFVEPLLNDTYFMDRTLILVTFDETETYTIGNRVFSILLGGAVKGKENTSDASFYNHYSEIATVEANWDLHTLGRWDVGANVFKAVAETTGDQIRPFPAATGANATYFYNSSFAGPFNEDFEKAGYPAPNIHLVGRSGRTVLPSIHQTWANATSTYYSDTVVVPDGQHPPPGYAYNDVSN</sequence>
<dbReference type="InterPro" id="IPR007312">
    <property type="entry name" value="Phosphoesterase"/>
</dbReference>
<gene>
    <name evidence="3" type="ORF">Tdes44962_MAKER04060</name>
</gene>
<dbReference type="PANTHER" id="PTHR31956">
    <property type="entry name" value="NON-SPECIFIC PHOSPHOLIPASE C4-RELATED"/>
    <property type="match status" value="1"/>
</dbReference>
<dbReference type="FunFam" id="3.40.720.10:FF:000064">
    <property type="entry name" value="Probable acid phosphatase Pho610"/>
    <property type="match status" value="1"/>
</dbReference>
<name>A0A9W7SNA8_9PEZI</name>
<dbReference type="EMBL" id="RIBY02002090">
    <property type="protein sequence ID" value="KAH9825618.1"/>
    <property type="molecule type" value="Genomic_DNA"/>
</dbReference>
<dbReference type="AlphaFoldDB" id="A0A9W7SNA8"/>
<protein>
    <submittedName>
        <fullName evidence="3">Phosphoesterase family</fullName>
    </submittedName>
</protein>
<keyword evidence="4" id="KW-1185">Reference proteome</keyword>
<organism evidence="3 4">
    <name type="scientific">Teratosphaeria destructans</name>
    <dbReference type="NCBI Taxonomy" id="418781"/>
    <lineage>
        <taxon>Eukaryota</taxon>
        <taxon>Fungi</taxon>
        <taxon>Dikarya</taxon>
        <taxon>Ascomycota</taxon>
        <taxon>Pezizomycotina</taxon>
        <taxon>Dothideomycetes</taxon>
        <taxon>Dothideomycetidae</taxon>
        <taxon>Mycosphaerellales</taxon>
        <taxon>Teratosphaeriaceae</taxon>
        <taxon>Teratosphaeria</taxon>
    </lineage>
</organism>
<dbReference type="OrthoDB" id="5135119at2759"/>
<dbReference type="InterPro" id="IPR017850">
    <property type="entry name" value="Alkaline_phosphatase_core_sf"/>
</dbReference>
<evidence type="ECO:0000256" key="2">
    <source>
        <dbReference type="SAM" id="MobiDB-lite"/>
    </source>
</evidence>
<keyword evidence="1" id="KW-0378">Hydrolase</keyword>
<accession>A0A9W7SNA8</accession>
<dbReference type="PANTHER" id="PTHR31956:SF15">
    <property type="entry name" value="ACID PHOSPHATASE PHOA"/>
    <property type="match status" value="1"/>
</dbReference>
<reference evidence="3 4" key="1">
    <citation type="journal article" date="2018" name="IMA Fungus">
        <title>IMA Genome-F 10: Nine draft genome sequences of Claviceps purpurea s.lat., including C. arundinis, C. humidiphila, and C. cf. spartinae, pseudomolecules for the pitch canker pathogen Fusarium circinatum, draft genome of Davidsoniella eucalypti, Grosmannia galeiformis, Quambalaria eucalypti, and Teratosphaeria destructans.</title>
        <authorList>
            <person name="Wingfield B.D."/>
            <person name="Liu M."/>
            <person name="Nguyen H.D."/>
            <person name="Lane F.A."/>
            <person name="Morgan S.W."/>
            <person name="De Vos L."/>
            <person name="Wilken P.M."/>
            <person name="Duong T.A."/>
            <person name="Aylward J."/>
            <person name="Coetzee M.P."/>
            <person name="Dadej K."/>
            <person name="De Beer Z.W."/>
            <person name="Findlay W."/>
            <person name="Havenga M."/>
            <person name="Kolarik M."/>
            <person name="Menzies J.G."/>
            <person name="Naidoo K."/>
            <person name="Pochopski O."/>
            <person name="Shoukouhi P."/>
            <person name="Santana Q.C."/>
            <person name="Seifert K.A."/>
            <person name="Soal N."/>
            <person name="Steenkamp E.T."/>
            <person name="Tatham C.T."/>
            <person name="van der Nest M.A."/>
            <person name="Wingfield M.J."/>
        </authorList>
    </citation>
    <scope>NUCLEOTIDE SEQUENCE [LARGE SCALE GENOMIC DNA]</scope>
    <source>
        <strain evidence="3">CMW44962</strain>
    </source>
</reference>
<proteinExistence type="predicted"/>
<dbReference type="Pfam" id="PF04185">
    <property type="entry name" value="Phosphoesterase"/>
    <property type="match status" value="1"/>
</dbReference>
<dbReference type="Proteomes" id="UP001138500">
    <property type="component" value="Unassembled WGS sequence"/>
</dbReference>